<accession>A0A975BZY7</accession>
<protein>
    <submittedName>
        <fullName evidence="1">Uncharacterized protein</fullName>
    </submittedName>
</protein>
<organism evidence="1 2">
    <name type="scientific">Brevundimonas goettingensis</name>
    <dbReference type="NCBI Taxonomy" id="2774190"/>
    <lineage>
        <taxon>Bacteria</taxon>
        <taxon>Pseudomonadati</taxon>
        <taxon>Pseudomonadota</taxon>
        <taxon>Alphaproteobacteria</taxon>
        <taxon>Caulobacterales</taxon>
        <taxon>Caulobacteraceae</taxon>
        <taxon>Brevundimonas</taxon>
    </lineage>
</organism>
<evidence type="ECO:0000313" key="2">
    <source>
        <dbReference type="Proteomes" id="UP000663918"/>
    </source>
</evidence>
<sequence length="51" mass="5997">MIDPVPHYQARTLDLIRRAIVEPDQETRAELLRQAAYWLDLSKRAVKAKLH</sequence>
<reference evidence="1" key="1">
    <citation type="submission" date="2020-09" db="EMBL/GenBank/DDBJ databases">
        <title>Brevundimonas sp. LVF2 isolated from a puddle in Goettingen, Germany.</title>
        <authorList>
            <person name="Friedrich I."/>
            <person name="Klassen A."/>
            <person name="Hannes N."/>
            <person name="Schneider D."/>
            <person name="Hertel R."/>
            <person name="Daniel R."/>
        </authorList>
    </citation>
    <scope>NUCLEOTIDE SEQUENCE</scope>
    <source>
        <strain evidence="1">LVF2</strain>
    </source>
</reference>
<dbReference type="AlphaFoldDB" id="A0A975BZY7"/>
<evidence type="ECO:0000313" key="1">
    <source>
        <dbReference type="EMBL" id="QTC89704.1"/>
    </source>
</evidence>
<dbReference type="RefSeq" id="WP_207867902.1">
    <property type="nucleotide sequence ID" value="NZ_CP062222.1"/>
</dbReference>
<dbReference type="EMBL" id="CP062222">
    <property type="protein sequence ID" value="QTC89704.1"/>
    <property type="molecule type" value="Genomic_DNA"/>
</dbReference>
<dbReference type="KEGG" id="bgoe:IFJ75_10285"/>
<keyword evidence="2" id="KW-1185">Reference proteome</keyword>
<gene>
    <name evidence="1" type="ORF">IFJ75_10285</name>
</gene>
<name>A0A975BZY7_9CAUL</name>
<dbReference type="Proteomes" id="UP000663918">
    <property type="component" value="Chromosome"/>
</dbReference>
<proteinExistence type="predicted"/>